<accession>A0ABY7F3N6</accession>
<reference evidence="4" key="1">
    <citation type="submission" date="2022-11" db="EMBL/GenBank/DDBJ databases">
        <title>Centuries of genome instability and evolution in soft-shell clam transmissible cancer (bioRxiv).</title>
        <authorList>
            <person name="Hart S.F.M."/>
            <person name="Yonemitsu M.A."/>
            <person name="Giersch R.M."/>
            <person name="Beal B.F."/>
            <person name="Arriagada G."/>
            <person name="Davis B.W."/>
            <person name="Ostrander E.A."/>
            <person name="Goff S.P."/>
            <person name="Metzger M.J."/>
        </authorList>
    </citation>
    <scope>NUCLEOTIDE SEQUENCE</scope>
    <source>
        <strain evidence="4">MELC-2E11</strain>
        <tissue evidence="4">Siphon/mantle</tissue>
    </source>
</reference>
<feature type="non-terminal residue" evidence="4">
    <location>
        <position position="1"/>
    </location>
</feature>
<evidence type="ECO:0000256" key="1">
    <source>
        <dbReference type="SAM" id="MobiDB-lite"/>
    </source>
</evidence>
<evidence type="ECO:0000313" key="5">
    <source>
        <dbReference type="Proteomes" id="UP001164746"/>
    </source>
</evidence>
<keyword evidence="2" id="KW-1133">Transmembrane helix</keyword>
<name>A0ABY7F3N6_MYAAR</name>
<feature type="compositionally biased region" description="Basic and acidic residues" evidence="1">
    <location>
        <begin position="213"/>
        <end position="224"/>
    </location>
</feature>
<dbReference type="PANTHER" id="PTHR19134">
    <property type="entry name" value="RECEPTOR-TYPE TYROSINE-PROTEIN PHOSPHATASE"/>
    <property type="match status" value="1"/>
</dbReference>
<sequence>MQMIMSVVCAVLITVFPVQRRLITFIVKLAERGIFHTIMDNAKPAIRNASTMNAIRLREDVFKDALTGSGIKPATNNTCENSMCDINGICTNGCIANTFGKQCENTCDEYCTQNGNKTICSEKTGMFFTAAKPNTRGDFVLKLLKQKRKTKLFNSSTWCWYCRRSLVLAAIVVVGLFLIRRRRVNLRIESKAHEKEPEIFLEMYAKVNNGSTTREENPKRDTDNFHSVTVIRPPNYQSPPTNRFGNEKTPILTEDNLEIDEDDASARESAIIFEENGGFYFNNAEEISKIKLNVTDLPEYVHNLCFKDLEEEFQKIPYGLVKAYGVSQTNLTCTKIDDDTRVLVRGGETDYINASFIDGFKRRNAYIATLGPMTKQLGDFGQFWRMVWQQKVEKIVMVTNLVEGKKTKCEQYWPDHYQRNMFGDIKVVCKDEKLYKDFIWRNFTLFKNSKKRSLHHLQFTSWPDKGVPDDVTSFIEFRQRVNALASTFDGP</sequence>
<organism evidence="4 5">
    <name type="scientific">Mya arenaria</name>
    <name type="common">Soft-shell clam</name>
    <dbReference type="NCBI Taxonomy" id="6604"/>
    <lineage>
        <taxon>Eukaryota</taxon>
        <taxon>Metazoa</taxon>
        <taxon>Spiralia</taxon>
        <taxon>Lophotrochozoa</taxon>
        <taxon>Mollusca</taxon>
        <taxon>Bivalvia</taxon>
        <taxon>Autobranchia</taxon>
        <taxon>Heteroconchia</taxon>
        <taxon>Euheterodonta</taxon>
        <taxon>Imparidentia</taxon>
        <taxon>Neoheterodontei</taxon>
        <taxon>Myida</taxon>
        <taxon>Myoidea</taxon>
        <taxon>Myidae</taxon>
        <taxon>Mya</taxon>
    </lineage>
</organism>
<feature type="region of interest" description="Disordered" evidence="1">
    <location>
        <begin position="210"/>
        <end position="248"/>
    </location>
</feature>
<keyword evidence="2" id="KW-0812">Transmembrane</keyword>
<dbReference type="InterPro" id="IPR000242">
    <property type="entry name" value="PTP_cat"/>
</dbReference>
<dbReference type="CDD" id="cd00047">
    <property type="entry name" value="PTPc"/>
    <property type="match status" value="1"/>
</dbReference>
<dbReference type="PANTHER" id="PTHR19134:SF449">
    <property type="entry name" value="TYROSINE-PROTEIN PHOSPHATASE 1"/>
    <property type="match status" value="1"/>
</dbReference>
<keyword evidence="2" id="KW-0472">Membrane</keyword>
<dbReference type="SMART" id="SM00194">
    <property type="entry name" value="PTPc"/>
    <property type="match status" value="1"/>
</dbReference>
<dbReference type="Pfam" id="PF00102">
    <property type="entry name" value="Y_phosphatase"/>
    <property type="match status" value="1"/>
</dbReference>
<dbReference type="PROSITE" id="PS50055">
    <property type="entry name" value="TYR_PHOSPHATASE_PTP"/>
    <property type="match status" value="1"/>
</dbReference>
<evidence type="ECO:0000256" key="2">
    <source>
        <dbReference type="SAM" id="Phobius"/>
    </source>
</evidence>
<dbReference type="PRINTS" id="PR00700">
    <property type="entry name" value="PRTYPHPHTASE"/>
</dbReference>
<protein>
    <submittedName>
        <fullName evidence="4">PTPRS-like protein</fullName>
    </submittedName>
</protein>
<dbReference type="Gene3D" id="3.90.190.10">
    <property type="entry name" value="Protein tyrosine phosphatase superfamily"/>
    <property type="match status" value="1"/>
</dbReference>
<evidence type="ECO:0000259" key="3">
    <source>
        <dbReference type="PROSITE" id="PS50055"/>
    </source>
</evidence>
<dbReference type="Proteomes" id="UP001164746">
    <property type="component" value="Chromosome 10"/>
</dbReference>
<dbReference type="InterPro" id="IPR050348">
    <property type="entry name" value="Protein-Tyr_Phosphatase"/>
</dbReference>
<gene>
    <name evidence="4" type="ORF">MAR_031349</name>
</gene>
<proteinExistence type="predicted"/>
<feature type="domain" description="Tyrosine-protein phosphatase" evidence="3">
    <location>
        <begin position="316"/>
        <end position="491"/>
    </location>
</feature>
<dbReference type="InterPro" id="IPR029021">
    <property type="entry name" value="Prot-tyrosine_phosphatase-like"/>
</dbReference>
<feature type="transmembrane region" description="Helical" evidence="2">
    <location>
        <begin position="158"/>
        <end position="179"/>
    </location>
</feature>
<evidence type="ECO:0000313" key="4">
    <source>
        <dbReference type="EMBL" id="WAR16755.1"/>
    </source>
</evidence>
<dbReference type="EMBL" id="CP111021">
    <property type="protein sequence ID" value="WAR16755.1"/>
    <property type="molecule type" value="Genomic_DNA"/>
</dbReference>
<keyword evidence="5" id="KW-1185">Reference proteome</keyword>
<dbReference type="SUPFAM" id="SSF52799">
    <property type="entry name" value="(Phosphotyrosine protein) phosphatases II"/>
    <property type="match status" value="1"/>
</dbReference>